<evidence type="ECO:0000256" key="4">
    <source>
        <dbReference type="ARBA" id="ARBA00022989"/>
    </source>
</evidence>
<evidence type="ECO:0000259" key="10">
    <source>
        <dbReference type="PROSITE" id="PS50125"/>
    </source>
</evidence>
<dbReference type="SUPFAM" id="SSF48452">
    <property type="entry name" value="TPR-like"/>
    <property type="match status" value="2"/>
</dbReference>
<comment type="similarity">
    <text evidence="8">Belongs to the adenylyl cyclase class-4/guanylyl cyclase family.</text>
</comment>
<dbReference type="Gene3D" id="1.25.40.10">
    <property type="entry name" value="Tetratricopeptide repeat domain"/>
    <property type="match status" value="2"/>
</dbReference>
<evidence type="ECO:0000256" key="3">
    <source>
        <dbReference type="ARBA" id="ARBA00022741"/>
    </source>
</evidence>
<keyword evidence="2 9" id="KW-0812">Transmembrane</keyword>
<dbReference type="PROSITE" id="PS50293">
    <property type="entry name" value="TPR_REGION"/>
    <property type="match status" value="1"/>
</dbReference>
<dbReference type="PANTHER" id="PTHR11920:SF335">
    <property type="entry name" value="GUANYLATE CYCLASE"/>
    <property type="match status" value="1"/>
</dbReference>
<organism evidence="11 12">
    <name type="scientific">Maribacter chungangensis</name>
    <dbReference type="NCBI Taxonomy" id="1069117"/>
    <lineage>
        <taxon>Bacteria</taxon>
        <taxon>Pseudomonadati</taxon>
        <taxon>Bacteroidota</taxon>
        <taxon>Flavobacteriia</taxon>
        <taxon>Flavobacteriales</taxon>
        <taxon>Flavobacteriaceae</taxon>
        <taxon>Maribacter</taxon>
    </lineage>
</organism>
<feature type="repeat" description="TPR" evidence="7">
    <location>
        <begin position="95"/>
        <end position="128"/>
    </location>
</feature>
<keyword evidence="12" id="KW-1185">Reference proteome</keyword>
<feature type="repeat" description="TPR" evidence="7">
    <location>
        <begin position="255"/>
        <end position="288"/>
    </location>
</feature>
<proteinExistence type="inferred from homology"/>
<dbReference type="PROSITE" id="PS00452">
    <property type="entry name" value="GUANYLATE_CYCLASE_1"/>
    <property type="match status" value="1"/>
</dbReference>
<evidence type="ECO:0000256" key="7">
    <source>
        <dbReference type="PROSITE-ProRule" id="PRU00339"/>
    </source>
</evidence>
<dbReference type="Pfam" id="PF00211">
    <property type="entry name" value="Guanylate_cyc"/>
    <property type="match status" value="1"/>
</dbReference>
<gene>
    <name evidence="11" type="ORF">ACFQZJ_10930</name>
</gene>
<protein>
    <submittedName>
        <fullName evidence="11">Adenylate/guanylate cyclase domain-containing protein</fullName>
    </submittedName>
</protein>
<evidence type="ECO:0000256" key="1">
    <source>
        <dbReference type="ARBA" id="ARBA00004370"/>
    </source>
</evidence>
<evidence type="ECO:0000256" key="6">
    <source>
        <dbReference type="ARBA" id="ARBA00023239"/>
    </source>
</evidence>
<evidence type="ECO:0000313" key="12">
    <source>
        <dbReference type="Proteomes" id="UP001597012"/>
    </source>
</evidence>
<dbReference type="InterPro" id="IPR018297">
    <property type="entry name" value="A/G_cyclase_CS"/>
</dbReference>
<keyword evidence="4 9" id="KW-1133">Transmembrane helix</keyword>
<dbReference type="PROSITE" id="PS50005">
    <property type="entry name" value="TPR"/>
    <property type="match status" value="4"/>
</dbReference>
<feature type="transmembrane region" description="Helical" evidence="9">
    <location>
        <begin position="417"/>
        <end position="438"/>
    </location>
</feature>
<name>A0ABW3B438_9FLAO</name>
<dbReference type="Gene3D" id="3.30.70.1230">
    <property type="entry name" value="Nucleotide cyclase"/>
    <property type="match status" value="1"/>
</dbReference>
<dbReference type="RefSeq" id="WP_379934506.1">
    <property type="nucleotide sequence ID" value="NZ_JBHTHY010000007.1"/>
</dbReference>
<evidence type="ECO:0000313" key="11">
    <source>
        <dbReference type="EMBL" id="MFD0797978.1"/>
    </source>
</evidence>
<dbReference type="SUPFAM" id="SSF55073">
    <property type="entry name" value="Nucleotide cyclase"/>
    <property type="match status" value="1"/>
</dbReference>
<keyword evidence="6 8" id="KW-0456">Lyase</keyword>
<comment type="caution">
    <text evidence="11">The sequence shown here is derived from an EMBL/GenBank/DDBJ whole genome shotgun (WGS) entry which is preliminary data.</text>
</comment>
<accession>A0ABW3B438</accession>
<dbReference type="SMART" id="SM00028">
    <property type="entry name" value="TPR"/>
    <property type="match status" value="6"/>
</dbReference>
<dbReference type="InterPro" id="IPR001054">
    <property type="entry name" value="A/G_cyclase"/>
</dbReference>
<dbReference type="PROSITE" id="PS50125">
    <property type="entry name" value="GUANYLATE_CYCLASE_2"/>
    <property type="match status" value="1"/>
</dbReference>
<dbReference type="SMART" id="SM00044">
    <property type="entry name" value="CYCc"/>
    <property type="match status" value="1"/>
</dbReference>
<sequence length="663" mass="74779">MKLGKPSSPLFQYSKNSQKLFLLLLFCQGALSAQVKLDSLYRIWQDQSKPDSTRALALKDYIQEGSFHSQPDSAIVLTDRLYQFTKEKGYGEGTVDALLLRGYVYSRMGNYPKALSSYEEGLTIAEKIKYKLGAADILLRTGYIYHDNSDIINALKYYQKSFTIYEELEDIEGISNIYNEFGSIYLAQGDYEKSLNYYLESLETTKELNDEMGNSSQYINIGNLYAEQEDFEKALEYYEKGLAIDEIRNDILGIAVALSGIGNVYYNQKNEDKALEYLQESLKLSESINHLQGSSVTLGTLGDIYLNLGNNGKAITYCKKSLALAEEIGDLSGQDYACECLYEAYRDMGNTKVALAYHEQMIRISDSIKTEETSIKLQQMEFSKQVMEDSLVQVEKDLQIEMKHRTEVQEKDTNRNIAIAVGLIFFILAIGFFTRWRYVKKSRAIIEKEKDRSESLLLNILPAEIAEELKSKGEAAARDFDMVSILFTDFKSFTEKSAELTAKELIGEINNCFKAFDLICETHGIEKIKTIGDAYMAAGGLPVPSEDSVDNTVLAALAMQTYMTKRFAEKESTDGFTFEMRLGIHTGPVVAGIVGVKKFQYDIWGDTVNTAARMESSGAVGQVNISQYTYELIKDNPAFSFTHRGKINAKGKGEIDMWFVQKK</sequence>
<keyword evidence="3" id="KW-0547">Nucleotide-binding</keyword>
<feature type="repeat" description="TPR" evidence="7">
    <location>
        <begin position="215"/>
        <end position="248"/>
    </location>
</feature>
<evidence type="ECO:0000256" key="5">
    <source>
        <dbReference type="ARBA" id="ARBA00023136"/>
    </source>
</evidence>
<evidence type="ECO:0000256" key="2">
    <source>
        <dbReference type="ARBA" id="ARBA00022692"/>
    </source>
</evidence>
<dbReference type="EMBL" id="JBHTHY010000007">
    <property type="protein sequence ID" value="MFD0797978.1"/>
    <property type="molecule type" value="Genomic_DNA"/>
</dbReference>
<feature type="repeat" description="TPR" evidence="7">
    <location>
        <begin position="175"/>
        <end position="208"/>
    </location>
</feature>
<dbReference type="Proteomes" id="UP001597012">
    <property type="component" value="Unassembled WGS sequence"/>
</dbReference>
<reference evidence="12" key="1">
    <citation type="journal article" date="2019" name="Int. J. Syst. Evol. Microbiol.">
        <title>The Global Catalogue of Microorganisms (GCM) 10K type strain sequencing project: providing services to taxonomists for standard genome sequencing and annotation.</title>
        <authorList>
            <consortium name="The Broad Institute Genomics Platform"/>
            <consortium name="The Broad Institute Genome Sequencing Center for Infectious Disease"/>
            <person name="Wu L."/>
            <person name="Ma J."/>
        </authorList>
    </citation>
    <scope>NUCLEOTIDE SEQUENCE [LARGE SCALE GENOMIC DNA]</scope>
    <source>
        <strain evidence="12">CCUG 61948</strain>
    </source>
</reference>
<comment type="subcellular location">
    <subcellularLocation>
        <location evidence="1">Membrane</location>
    </subcellularLocation>
</comment>
<keyword evidence="5 9" id="KW-0472">Membrane</keyword>
<dbReference type="InterPro" id="IPR019734">
    <property type="entry name" value="TPR_rpt"/>
</dbReference>
<dbReference type="InterPro" id="IPR029787">
    <property type="entry name" value="Nucleotide_cyclase"/>
</dbReference>
<dbReference type="CDD" id="cd07302">
    <property type="entry name" value="CHD"/>
    <property type="match status" value="1"/>
</dbReference>
<evidence type="ECO:0000256" key="9">
    <source>
        <dbReference type="SAM" id="Phobius"/>
    </source>
</evidence>
<dbReference type="InterPro" id="IPR011990">
    <property type="entry name" value="TPR-like_helical_dom_sf"/>
</dbReference>
<dbReference type="Pfam" id="PF13424">
    <property type="entry name" value="TPR_12"/>
    <property type="match status" value="3"/>
</dbReference>
<keyword evidence="7" id="KW-0802">TPR repeat</keyword>
<evidence type="ECO:0000256" key="8">
    <source>
        <dbReference type="RuleBase" id="RU000405"/>
    </source>
</evidence>
<dbReference type="PANTHER" id="PTHR11920">
    <property type="entry name" value="GUANYLYL CYCLASE"/>
    <property type="match status" value="1"/>
</dbReference>
<feature type="domain" description="Guanylate cyclase" evidence="10">
    <location>
        <begin position="484"/>
        <end position="615"/>
    </location>
</feature>
<dbReference type="InterPro" id="IPR050401">
    <property type="entry name" value="Cyclic_nucleotide_synthase"/>
</dbReference>